<name>A0A8C4TJK9_ERPCA</name>
<dbReference type="InterPro" id="IPR057810">
    <property type="entry name" value="RBD_ZCCHC3_1st"/>
</dbReference>
<keyword evidence="1" id="KW-0479">Metal-binding</keyword>
<dbReference type="PANTHER" id="PTHR22639">
    <property type="entry name" value="GAG-RELATED PROTEIN"/>
    <property type="match status" value="1"/>
</dbReference>
<dbReference type="InterPro" id="IPR036875">
    <property type="entry name" value="Znf_CCHC_sf"/>
</dbReference>
<reference evidence="4" key="2">
    <citation type="submission" date="2025-09" db="UniProtKB">
        <authorList>
            <consortium name="Ensembl"/>
        </authorList>
    </citation>
    <scope>IDENTIFICATION</scope>
</reference>
<dbReference type="Pfam" id="PF00098">
    <property type="entry name" value="zf-CCHC"/>
    <property type="match status" value="1"/>
</dbReference>
<keyword evidence="5" id="KW-1185">Reference proteome</keyword>
<dbReference type="Ensembl" id="ENSECRT00000032931.1">
    <property type="protein sequence ID" value="ENSECRP00000032210.1"/>
    <property type="gene ID" value="ENSECRG00000021846.1"/>
</dbReference>
<protein>
    <recommendedName>
        <fullName evidence="3">CCHC-type domain-containing protein</fullName>
    </recommendedName>
</protein>
<dbReference type="InterPro" id="IPR057811">
    <property type="entry name" value="RBD_ZCCHC3_2nd"/>
</dbReference>
<evidence type="ECO:0000256" key="1">
    <source>
        <dbReference type="PROSITE-ProRule" id="PRU00047"/>
    </source>
</evidence>
<dbReference type="SMART" id="SM00343">
    <property type="entry name" value="ZnF_C2HC"/>
    <property type="match status" value="3"/>
</dbReference>
<proteinExistence type="predicted"/>
<evidence type="ECO:0000313" key="5">
    <source>
        <dbReference type="Proteomes" id="UP000694620"/>
    </source>
</evidence>
<evidence type="ECO:0000259" key="3">
    <source>
        <dbReference type="PROSITE" id="PS50158"/>
    </source>
</evidence>
<sequence length="308" mass="35977">MGREVRKRGDYKRRCVVWVSREGLRCKNANKEMENNQYNKRKSVVEVLQKTLKFSLGEIDYLFAFPGKTTLEVMFKNRGWYDKCLRTVEKEKLVNPELEKFLVFPMFCFFSVFFFSPIFQDISTWLLQHCDVKSSMQMTDDDGIKNRLYRFDVVLRKDNGTKEVRHLPRVIQIGTVRGHVFYLGQPQVCRRCGHEGHKAVECEIIRCRNCKEEGHSTRECRKPIKCSLCREETHVFRDCPVSYANLAKSNMRNEEKVIALLDEESEEEREKEETESESLQGGEMRKEDGGAKIVRNSNGGRKQFNGGG</sequence>
<dbReference type="GO" id="GO:0008270">
    <property type="term" value="F:zinc ion binding"/>
    <property type="evidence" value="ECO:0007669"/>
    <property type="project" value="UniProtKB-KW"/>
</dbReference>
<dbReference type="AlphaFoldDB" id="A0A8C4TJK9"/>
<organism evidence="4 5">
    <name type="scientific">Erpetoichthys calabaricus</name>
    <name type="common">Rope fish</name>
    <name type="synonym">Calamoichthys calabaricus</name>
    <dbReference type="NCBI Taxonomy" id="27687"/>
    <lineage>
        <taxon>Eukaryota</taxon>
        <taxon>Metazoa</taxon>
        <taxon>Chordata</taxon>
        <taxon>Craniata</taxon>
        <taxon>Vertebrata</taxon>
        <taxon>Euteleostomi</taxon>
        <taxon>Actinopterygii</taxon>
        <taxon>Polypteriformes</taxon>
        <taxon>Polypteridae</taxon>
        <taxon>Erpetoichthys</taxon>
    </lineage>
</organism>
<feature type="region of interest" description="Disordered" evidence="2">
    <location>
        <begin position="261"/>
        <end position="308"/>
    </location>
</feature>
<keyword evidence="1" id="KW-0862">Zinc</keyword>
<dbReference type="GeneTree" id="ENSGT00530000063983"/>
<feature type="domain" description="CCHC-type" evidence="3">
    <location>
        <begin position="189"/>
        <end position="202"/>
    </location>
</feature>
<dbReference type="PANTHER" id="PTHR22639:SF3">
    <property type="entry name" value="ZINC FINGER CCHC DOMAIN-CONTAINING PROTEIN 3"/>
    <property type="match status" value="1"/>
</dbReference>
<reference evidence="4" key="1">
    <citation type="submission" date="2025-08" db="UniProtKB">
        <authorList>
            <consortium name="Ensembl"/>
        </authorList>
    </citation>
    <scope>IDENTIFICATION</scope>
</reference>
<dbReference type="GO" id="GO:0003723">
    <property type="term" value="F:RNA binding"/>
    <property type="evidence" value="ECO:0007669"/>
    <property type="project" value="InterPro"/>
</dbReference>
<feature type="compositionally biased region" description="Acidic residues" evidence="2">
    <location>
        <begin position="261"/>
        <end position="276"/>
    </location>
</feature>
<dbReference type="GO" id="GO:0002218">
    <property type="term" value="P:activation of innate immune response"/>
    <property type="evidence" value="ECO:0007669"/>
    <property type="project" value="InterPro"/>
</dbReference>
<accession>A0A8C4TJK9</accession>
<dbReference type="Pfam" id="PF23058">
    <property type="entry name" value="RBD_ZCCHC3_2nd"/>
    <property type="match status" value="1"/>
</dbReference>
<dbReference type="PROSITE" id="PS50158">
    <property type="entry name" value="ZF_CCHC"/>
    <property type="match status" value="2"/>
</dbReference>
<evidence type="ECO:0000313" key="4">
    <source>
        <dbReference type="Ensembl" id="ENSECRP00000032210.1"/>
    </source>
</evidence>
<dbReference type="GO" id="GO:0003690">
    <property type="term" value="F:double-stranded DNA binding"/>
    <property type="evidence" value="ECO:0007669"/>
    <property type="project" value="InterPro"/>
</dbReference>
<dbReference type="Proteomes" id="UP000694620">
    <property type="component" value="Unassembled WGS sequence"/>
</dbReference>
<evidence type="ECO:0000256" key="2">
    <source>
        <dbReference type="SAM" id="MobiDB-lite"/>
    </source>
</evidence>
<dbReference type="SUPFAM" id="SSF57756">
    <property type="entry name" value="Retrovirus zinc finger-like domains"/>
    <property type="match status" value="1"/>
</dbReference>
<dbReference type="InterPro" id="IPR042509">
    <property type="entry name" value="ZCCHC3"/>
</dbReference>
<dbReference type="InterPro" id="IPR001878">
    <property type="entry name" value="Znf_CCHC"/>
</dbReference>
<dbReference type="Gene3D" id="4.10.60.10">
    <property type="entry name" value="Zinc finger, CCHC-type"/>
    <property type="match status" value="1"/>
</dbReference>
<keyword evidence="1" id="KW-0863">Zinc-finger</keyword>
<feature type="domain" description="CCHC-type" evidence="3">
    <location>
        <begin position="206"/>
        <end position="222"/>
    </location>
</feature>
<dbReference type="Pfam" id="PF23057">
    <property type="entry name" value="RBD_ZCCHC3_1st"/>
    <property type="match status" value="1"/>
</dbReference>